<feature type="binding site" evidence="18">
    <location>
        <position position="1215"/>
    </location>
    <ligand>
        <name>Mg(2+)</name>
        <dbReference type="ChEBI" id="CHEBI:18420"/>
    </ligand>
</feature>
<dbReference type="GO" id="GO:0000287">
    <property type="term" value="F:magnesium ion binding"/>
    <property type="evidence" value="ECO:0007669"/>
    <property type="project" value="UniProtKB-UniRule"/>
</dbReference>
<dbReference type="SFLD" id="SFLDS00003">
    <property type="entry name" value="Haloacid_Dehalogenase"/>
    <property type="match status" value="1"/>
</dbReference>
<dbReference type="Proteomes" id="UP000095280">
    <property type="component" value="Unplaced"/>
</dbReference>
<dbReference type="SFLD" id="SFLDG00002">
    <property type="entry name" value="C1.7:_P-type_atpase_like"/>
    <property type="match status" value="1"/>
</dbReference>
<feature type="compositionally biased region" description="Low complexity" evidence="20">
    <location>
        <begin position="104"/>
        <end position="121"/>
    </location>
</feature>
<evidence type="ECO:0000256" key="11">
    <source>
        <dbReference type="ARBA" id="ARBA00022967"/>
    </source>
</evidence>
<keyword evidence="24" id="KW-1185">Reference proteome</keyword>
<feature type="domain" description="P-type ATPase C-terminal" evidence="23">
    <location>
        <begin position="1242"/>
        <end position="1474"/>
    </location>
</feature>
<dbReference type="EC" id="7.6.2.1" evidence="19"/>
<keyword evidence="12 19" id="KW-1133">Transmembrane helix</keyword>
<evidence type="ECO:0000256" key="20">
    <source>
        <dbReference type="SAM" id="MobiDB-lite"/>
    </source>
</evidence>
<dbReference type="SFLD" id="SFLDF00027">
    <property type="entry name" value="p-type_atpase"/>
    <property type="match status" value="1"/>
</dbReference>
<dbReference type="Pfam" id="PF01344">
    <property type="entry name" value="Kelch_1"/>
    <property type="match status" value="2"/>
</dbReference>
<dbReference type="InterPro" id="IPR023299">
    <property type="entry name" value="ATPase_P-typ_cyto_dom_N"/>
</dbReference>
<comment type="catalytic activity">
    <reaction evidence="15 19">
        <text>ATP + H2O + phospholipidSide 1 = ADP + phosphate + phospholipidSide 2.</text>
        <dbReference type="EC" id="7.6.2.1"/>
    </reaction>
</comment>
<dbReference type="GO" id="GO:0016887">
    <property type="term" value="F:ATP hydrolysis activity"/>
    <property type="evidence" value="ECO:0007669"/>
    <property type="project" value="InterPro"/>
</dbReference>
<dbReference type="InterPro" id="IPR006539">
    <property type="entry name" value="P-type_ATPase_IV"/>
</dbReference>
<dbReference type="GO" id="GO:0140326">
    <property type="term" value="F:ATPase-coupled intramembrane lipid transporter activity"/>
    <property type="evidence" value="ECO:0007669"/>
    <property type="project" value="UniProtKB-EC"/>
</dbReference>
<evidence type="ECO:0000313" key="25">
    <source>
        <dbReference type="WBParaSite" id="maker-uti_cns_0009878-snap-gene-0.2-mRNA-1"/>
    </source>
</evidence>
<keyword evidence="10 18" id="KW-0460">Magnesium</keyword>
<dbReference type="PANTHER" id="PTHR24092:SF5">
    <property type="entry name" value="PHOSPHOLIPID-TRANSPORTING ATPASE"/>
    <property type="match status" value="1"/>
</dbReference>
<feature type="binding site" evidence="17">
    <location>
        <position position="816"/>
    </location>
    <ligand>
        <name>ATP</name>
        <dbReference type="ChEBI" id="CHEBI:30616"/>
    </ligand>
</feature>
<dbReference type="SMART" id="SM00612">
    <property type="entry name" value="Kelch"/>
    <property type="match status" value="2"/>
</dbReference>
<feature type="binding site" evidence="18">
    <location>
        <position position="816"/>
    </location>
    <ligand>
        <name>Mg(2+)</name>
        <dbReference type="ChEBI" id="CHEBI:18420"/>
    </ligand>
</feature>
<dbReference type="InterPro" id="IPR018303">
    <property type="entry name" value="ATPase_P-typ_P_site"/>
</dbReference>
<dbReference type="NCBIfam" id="TIGR01494">
    <property type="entry name" value="ATPase_P-type"/>
    <property type="match status" value="2"/>
</dbReference>
<keyword evidence="11 19" id="KW-1278">Translocase</keyword>
<evidence type="ECO:0000256" key="19">
    <source>
        <dbReference type="RuleBase" id="RU362033"/>
    </source>
</evidence>
<evidence type="ECO:0000259" key="23">
    <source>
        <dbReference type="Pfam" id="PF16212"/>
    </source>
</evidence>
<feature type="binding site" evidence="17">
    <location>
        <position position="1218"/>
    </location>
    <ligand>
        <name>ATP</name>
        <dbReference type="ChEBI" id="CHEBI:30616"/>
    </ligand>
</feature>
<dbReference type="InterPro" id="IPR032631">
    <property type="entry name" value="P-type_ATPase_N"/>
</dbReference>
<feature type="active site" description="4-aspartylphosphate intermediate" evidence="16">
    <location>
        <position position="814"/>
    </location>
</feature>
<evidence type="ECO:0000256" key="9">
    <source>
        <dbReference type="ARBA" id="ARBA00022840"/>
    </source>
</evidence>
<feature type="transmembrane region" description="Helical" evidence="19">
    <location>
        <begin position="1385"/>
        <end position="1408"/>
    </location>
</feature>
<feature type="transmembrane region" description="Helical" evidence="19">
    <location>
        <begin position="1415"/>
        <end position="1437"/>
    </location>
</feature>
<dbReference type="SUPFAM" id="SSF81660">
    <property type="entry name" value="Metal cation-transporting ATPase, ATP-binding domain N"/>
    <property type="match status" value="1"/>
</dbReference>
<evidence type="ECO:0000256" key="18">
    <source>
        <dbReference type="PIRSR" id="PIRSR606539-3"/>
    </source>
</evidence>
<feature type="binding site" evidence="17">
    <location>
        <position position="1017"/>
    </location>
    <ligand>
        <name>ATP</name>
        <dbReference type="ChEBI" id="CHEBI:30616"/>
    </ligand>
</feature>
<dbReference type="InterPro" id="IPR059000">
    <property type="entry name" value="ATPase_P-type_domA"/>
</dbReference>
<evidence type="ECO:0000256" key="1">
    <source>
        <dbReference type="ARBA" id="ARBA00001946"/>
    </source>
</evidence>
<evidence type="ECO:0000256" key="16">
    <source>
        <dbReference type="PIRSR" id="PIRSR606539-1"/>
    </source>
</evidence>
<dbReference type="WBParaSite" id="maker-uti_cns_0009878-snap-gene-0.2-mRNA-1">
    <property type="protein sequence ID" value="maker-uti_cns_0009878-snap-gene-0.2-mRNA-1"/>
    <property type="gene ID" value="maker-uti_cns_0009878-snap-gene-0.2"/>
</dbReference>
<dbReference type="InterPro" id="IPR032630">
    <property type="entry name" value="P_typ_ATPase_c"/>
</dbReference>
<dbReference type="SUPFAM" id="SSF81665">
    <property type="entry name" value="Calcium ATPase, transmembrane domain M"/>
    <property type="match status" value="1"/>
</dbReference>
<feature type="binding site" evidence="17">
    <location>
        <position position="1189"/>
    </location>
    <ligand>
        <name>ATP</name>
        <dbReference type="ChEBI" id="CHEBI:30616"/>
    </ligand>
</feature>
<dbReference type="Gene3D" id="2.120.10.80">
    <property type="entry name" value="Kelch-type beta propeller"/>
    <property type="match status" value="2"/>
</dbReference>
<dbReference type="GO" id="GO:0006897">
    <property type="term" value="P:endocytosis"/>
    <property type="evidence" value="ECO:0007669"/>
    <property type="project" value="TreeGrafter"/>
</dbReference>
<feature type="transmembrane region" description="Helical" evidence="19">
    <location>
        <begin position="1358"/>
        <end position="1379"/>
    </location>
</feature>
<evidence type="ECO:0000256" key="10">
    <source>
        <dbReference type="ARBA" id="ARBA00022842"/>
    </source>
</evidence>
<dbReference type="Pfam" id="PF16212">
    <property type="entry name" value="PhoLip_ATPase_C"/>
    <property type="match status" value="1"/>
</dbReference>
<keyword evidence="8 17" id="KW-0547">Nucleotide-binding</keyword>
<dbReference type="InterPro" id="IPR023298">
    <property type="entry name" value="ATPase_P-typ_TM_dom_sf"/>
</dbReference>
<feature type="binding site" evidence="17">
    <location>
        <position position="815"/>
    </location>
    <ligand>
        <name>ATP</name>
        <dbReference type="ChEBI" id="CHEBI:30616"/>
    </ligand>
</feature>
<dbReference type="PRINTS" id="PR00119">
    <property type="entry name" value="CATATPASE"/>
</dbReference>
<dbReference type="Gene3D" id="3.40.50.1000">
    <property type="entry name" value="HAD superfamily/HAD-like"/>
    <property type="match status" value="1"/>
</dbReference>
<feature type="binding site" evidence="17">
    <location>
        <position position="1097"/>
    </location>
    <ligand>
        <name>ATP</name>
        <dbReference type="ChEBI" id="CHEBI:30616"/>
    </ligand>
</feature>
<feature type="binding site" evidence="17">
    <location>
        <position position="814"/>
    </location>
    <ligand>
        <name>ATP</name>
        <dbReference type="ChEBI" id="CHEBI:30616"/>
    </ligand>
</feature>
<feature type="transmembrane region" description="Helical" evidence="19">
    <location>
        <begin position="729"/>
        <end position="748"/>
    </location>
</feature>
<keyword evidence="14 19" id="KW-0472">Membrane</keyword>
<dbReference type="InterPro" id="IPR001757">
    <property type="entry name" value="P_typ_ATPase"/>
</dbReference>
<dbReference type="GO" id="GO:0045332">
    <property type="term" value="P:phospholipid translocation"/>
    <property type="evidence" value="ECO:0007669"/>
    <property type="project" value="TreeGrafter"/>
</dbReference>
<dbReference type="NCBIfam" id="TIGR01652">
    <property type="entry name" value="ATPase-Plipid"/>
    <property type="match status" value="1"/>
</dbReference>
<feature type="binding site" evidence="17">
    <location>
        <position position="964"/>
    </location>
    <ligand>
        <name>ATP</name>
        <dbReference type="ChEBI" id="CHEBI:30616"/>
    </ligand>
</feature>
<dbReference type="Pfam" id="PF00122">
    <property type="entry name" value="E1-E2_ATPase"/>
    <property type="match status" value="1"/>
</dbReference>
<organism evidence="24 25">
    <name type="scientific">Macrostomum lignano</name>
    <dbReference type="NCBI Taxonomy" id="282301"/>
    <lineage>
        <taxon>Eukaryota</taxon>
        <taxon>Metazoa</taxon>
        <taxon>Spiralia</taxon>
        <taxon>Lophotrochozoa</taxon>
        <taxon>Platyhelminthes</taxon>
        <taxon>Rhabditophora</taxon>
        <taxon>Macrostomorpha</taxon>
        <taxon>Macrostomida</taxon>
        <taxon>Macrostomidae</taxon>
        <taxon>Macrostomum</taxon>
    </lineage>
</organism>
<comment type="similarity">
    <text evidence="3 19">Belongs to the cation transport ATPase (P-type) (TC 3.A.3) family. Type IV subfamily.</text>
</comment>
<feature type="transmembrane region" description="Helical" evidence="19">
    <location>
        <begin position="754"/>
        <end position="774"/>
    </location>
</feature>
<evidence type="ECO:0000313" key="24">
    <source>
        <dbReference type="Proteomes" id="UP000095280"/>
    </source>
</evidence>
<keyword evidence="7 18" id="KW-0479">Metal-binding</keyword>
<dbReference type="FunFam" id="3.40.50.1000:FF:000009">
    <property type="entry name" value="Phospholipid-transporting ATPase"/>
    <property type="match status" value="1"/>
</dbReference>
<feature type="binding site" evidence="18">
    <location>
        <position position="814"/>
    </location>
    <ligand>
        <name>Mg(2+)</name>
        <dbReference type="ChEBI" id="CHEBI:18420"/>
    </ligand>
</feature>
<keyword evidence="6 19" id="KW-0812">Transmembrane</keyword>
<feature type="binding site" evidence="17">
    <location>
        <position position="1099"/>
    </location>
    <ligand>
        <name>ATP</name>
        <dbReference type="ChEBI" id="CHEBI:30616"/>
    </ligand>
</feature>
<feature type="domain" description="P-type ATPase N-terminal" evidence="22">
    <location>
        <begin position="465"/>
        <end position="522"/>
    </location>
</feature>
<dbReference type="SUPFAM" id="SSF81653">
    <property type="entry name" value="Calcium ATPase, transduction domain A"/>
    <property type="match status" value="1"/>
</dbReference>
<accession>A0A1I8I531</accession>
<sequence>SSRHRGPSPLSRSVLGVLAPPSCNADSGSVDSAVDSDASSSDQAAATQCLVRVGSTLALLSVRLLPVLPPEDAAGGLGGGFQRQLSVQSSSGGCVSAGYQRQMSGQSSSAGGVGVGASSESDTGGDTAINGSPPSVSPLLAAPALGDSGVALAAMSTPRSAFGFCLSSAEILRPGWGGGCWTPAPPLLTARSRCSAAVLCVGSDSRVYVCGGSDGNCELSTVEIFDGNQWLAGPPMQQARSGCCAVAMDGVLWPLRRRLAPPSRDAGPPGRPLAAAAADAGLAQRMRRRAASNGQLWVAGGADNWGGQCLASVEVYEPRADRWIRAPRQLSQPRRGAAMSELAGRLWLVGGSDGQRPALVACEPVPVMPLGDETPTMSTVETSELATPALQLAMPRANLGLAALPASISAGFGRPPCLLAVGGFSGKVFLDCCELLHLCWASCCACARREKQYVPRVVRVGIPDRKSNHPANVIRNQKYSVLTFLPLVLFEQFKNFLNFCFLVMALSQFIPQLRIGYLYTYWGPLAFVVSVTMVREAVDDIRRYLRDREVNGTAYERLSKAGAQTVPSSALRVGDVVRVGKNQRVPADLVLLRTSDRQGTCYLRTDQLDGETDWKLRLAPTVTQAVERDEDLLDLGGSVYAERPGRDIHGFIGTLTVARLSPDQQQQPEQQQMALSVENTVWANTVVASGWALGLVVYTGPETRAVMNNSKPRSKFGMTDVEINNITKVLVACVLLLSLALLALKGFGGQWYKYFWRFFLLFSYIVPLALRVNLDVAKMTYSFFIMRDKKLEGNIVRNTTIPEELGRISYLLSDKTGTLTENEMVFKKLHLGSTVYTDEADSHDEVRSLLQAGLAANAGGGGEGGSGGGGPDSVTRLGADLAARTAEAVRAVALCHNVTPVYDEAGADSGGAPAYQASSPDEVALVSWTAEVGLALVHRDQTSMRLRTPAGAELAYTVLHLFPFSSETKRMGIVVRDEATGDIAFYAKGADTVIGALVQPVDWLEEEVGNLAREGLRTLLVAKRRLKRDFYEDWSRRYEQARLAVENRSERMQQLQQQLDSGLELLCVTGVEDRLQSGVRPTLETLRNAGVRVWMLTGDKMETACCIAKSSRLVDRSGGLFAFQPASLRSADLDKELRNMARRVEAGHSVVISGECLQYGYYLPQAAVEQDERRFVQLACQAPAVVVCRCSPTQKAEVVRLLKDHTGKRCAAVGDGGNDVAMIQEADCGMGIAGKEGLQASLAADFSIARFQHVTRLMLVSQDTVHGRRCYKNTSVLAQFIVHRGLIISTMQAAFSAVFFYVAISLFPGILMIGYATIFTMFPVFSLVLDKDVASATAEKFPELYRDLLKGRELSAKLLCIWVAISIYQGGVIMYGSIWLFQGSFLHIVSIGFTALVFTELIMVALTVRTWCWQIIVAELVSLCSYLAAVFILTQYFDRAFILTLNFLWKVSAITAVSSIPIVALKLIRYLMSPPIARKLQA</sequence>
<feature type="binding site" evidence="17">
    <location>
        <position position="1219"/>
    </location>
    <ligand>
        <name>ATP</name>
        <dbReference type="ChEBI" id="CHEBI:30616"/>
    </ligand>
</feature>
<dbReference type="InterPro" id="IPR023214">
    <property type="entry name" value="HAD_sf"/>
</dbReference>
<evidence type="ECO:0000256" key="14">
    <source>
        <dbReference type="ARBA" id="ARBA00023136"/>
    </source>
</evidence>
<dbReference type="Pfam" id="PF16209">
    <property type="entry name" value="PhoLip_ATPase_N"/>
    <property type="match status" value="1"/>
</dbReference>
<keyword evidence="4" id="KW-0880">Kelch repeat</keyword>
<dbReference type="PROSITE" id="PS00154">
    <property type="entry name" value="ATPASE_E1_E2"/>
    <property type="match status" value="1"/>
</dbReference>
<dbReference type="SUPFAM" id="SSF117281">
    <property type="entry name" value="Kelch motif"/>
    <property type="match status" value="1"/>
</dbReference>
<feature type="binding site" evidence="17">
    <location>
        <position position="1195"/>
    </location>
    <ligand>
        <name>ATP</name>
        <dbReference type="ChEBI" id="CHEBI:30616"/>
    </ligand>
</feature>
<evidence type="ECO:0000256" key="4">
    <source>
        <dbReference type="ARBA" id="ARBA00022441"/>
    </source>
</evidence>
<dbReference type="InterPro" id="IPR015915">
    <property type="entry name" value="Kelch-typ_b-propeller"/>
</dbReference>
<feature type="binding site" evidence="18">
    <location>
        <position position="1219"/>
    </location>
    <ligand>
        <name>Mg(2+)</name>
        <dbReference type="ChEBI" id="CHEBI:18420"/>
    </ligand>
</feature>
<comment type="subcellular location">
    <subcellularLocation>
        <location evidence="2">Endomembrane system</location>
        <topology evidence="2">Multi-pass membrane protein</topology>
    </subcellularLocation>
    <subcellularLocation>
        <location evidence="19">Membrane</location>
        <topology evidence="19">Multi-pass membrane protein</topology>
    </subcellularLocation>
</comment>
<evidence type="ECO:0000256" key="5">
    <source>
        <dbReference type="ARBA" id="ARBA00022448"/>
    </source>
</evidence>
<keyword evidence="5" id="KW-0813">Transport</keyword>
<feature type="compositionally biased region" description="Low complexity" evidence="20">
    <location>
        <begin position="25"/>
        <end position="38"/>
    </location>
</feature>
<feature type="binding site" evidence="17">
    <location>
        <position position="1098"/>
    </location>
    <ligand>
        <name>ATP</name>
        <dbReference type="ChEBI" id="CHEBI:30616"/>
    </ligand>
</feature>
<dbReference type="Gene3D" id="2.70.150.10">
    <property type="entry name" value="Calcium-transporting ATPase, cytoplasmic transduction domain A"/>
    <property type="match status" value="1"/>
</dbReference>
<feature type="domain" description="P-type ATPase A" evidence="21">
    <location>
        <begin position="559"/>
        <end position="703"/>
    </location>
</feature>
<dbReference type="InterPro" id="IPR008250">
    <property type="entry name" value="ATPase_P-typ_transduc_dom_A_sf"/>
</dbReference>
<feature type="transmembrane region" description="Helical" evidence="19">
    <location>
        <begin position="1310"/>
        <end position="1329"/>
    </location>
</feature>
<feature type="binding site" evidence="17">
    <location>
        <position position="922"/>
    </location>
    <ligand>
        <name>ATP</name>
        <dbReference type="ChEBI" id="CHEBI:30616"/>
    </ligand>
</feature>
<evidence type="ECO:0000256" key="3">
    <source>
        <dbReference type="ARBA" id="ARBA00008109"/>
    </source>
</evidence>
<feature type="transmembrane region" description="Helical" evidence="19">
    <location>
        <begin position="1449"/>
        <end position="1468"/>
    </location>
</feature>
<keyword evidence="13" id="KW-0445">Lipid transport</keyword>
<evidence type="ECO:0000259" key="21">
    <source>
        <dbReference type="Pfam" id="PF00122"/>
    </source>
</evidence>
<dbReference type="SUPFAM" id="SSF56784">
    <property type="entry name" value="HAD-like"/>
    <property type="match status" value="1"/>
</dbReference>
<reference evidence="25" key="1">
    <citation type="submission" date="2016-11" db="UniProtKB">
        <authorList>
            <consortium name="WormBaseParasite"/>
        </authorList>
    </citation>
    <scope>IDENTIFICATION</scope>
</reference>
<evidence type="ECO:0000256" key="6">
    <source>
        <dbReference type="ARBA" id="ARBA00022692"/>
    </source>
</evidence>
<comment type="cofactor">
    <cofactor evidence="1 18">
        <name>Mg(2+)</name>
        <dbReference type="ChEBI" id="CHEBI:18420"/>
    </cofactor>
</comment>
<evidence type="ECO:0000256" key="2">
    <source>
        <dbReference type="ARBA" id="ARBA00004127"/>
    </source>
</evidence>
<feature type="transmembrane region" description="Helical" evidence="19">
    <location>
        <begin position="1281"/>
        <end position="1304"/>
    </location>
</feature>
<name>A0A1I8I531_9PLAT</name>
<keyword evidence="9 17" id="KW-0067">ATP-binding</keyword>
<dbReference type="GO" id="GO:0005802">
    <property type="term" value="C:trans-Golgi network"/>
    <property type="evidence" value="ECO:0007669"/>
    <property type="project" value="TreeGrafter"/>
</dbReference>
<dbReference type="Gene3D" id="3.40.1110.10">
    <property type="entry name" value="Calcium-transporting ATPase, cytoplasmic domain N"/>
    <property type="match status" value="1"/>
</dbReference>
<dbReference type="InterPro" id="IPR006652">
    <property type="entry name" value="Kelch_1"/>
</dbReference>
<dbReference type="GO" id="GO:0005886">
    <property type="term" value="C:plasma membrane"/>
    <property type="evidence" value="ECO:0007669"/>
    <property type="project" value="TreeGrafter"/>
</dbReference>
<dbReference type="InterPro" id="IPR044492">
    <property type="entry name" value="P_typ_ATPase_HD_dom"/>
</dbReference>
<dbReference type="InterPro" id="IPR036412">
    <property type="entry name" value="HAD-like_sf"/>
</dbReference>
<evidence type="ECO:0000256" key="17">
    <source>
        <dbReference type="PIRSR" id="PIRSR606539-2"/>
    </source>
</evidence>
<dbReference type="GO" id="GO:0005524">
    <property type="term" value="F:ATP binding"/>
    <property type="evidence" value="ECO:0007669"/>
    <property type="project" value="UniProtKB-UniRule"/>
</dbReference>
<evidence type="ECO:0000256" key="7">
    <source>
        <dbReference type="ARBA" id="ARBA00022723"/>
    </source>
</evidence>
<evidence type="ECO:0000256" key="13">
    <source>
        <dbReference type="ARBA" id="ARBA00023055"/>
    </source>
</evidence>
<feature type="binding site" evidence="17">
    <location>
        <position position="988"/>
    </location>
    <ligand>
        <name>ATP</name>
        <dbReference type="ChEBI" id="CHEBI:30616"/>
    </ligand>
</feature>
<evidence type="ECO:0000256" key="12">
    <source>
        <dbReference type="ARBA" id="ARBA00022989"/>
    </source>
</evidence>
<dbReference type="PANTHER" id="PTHR24092">
    <property type="entry name" value="PROBABLE PHOSPHOLIPID-TRANSPORTING ATPASE"/>
    <property type="match status" value="1"/>
</dbReference>
<evidence type="ECO:0000256" key="15">
    <source>
        <dbReference type="ARBA" id="ARBA00034036"/>
    </source>
</evidence>
<dbReference type="GO" id="GO:0006890">
    <property type="term" value="P:retrograde vesicle-mediated transport, Golgi to endoplasmic reticulum"/>
    <property type="evidence" value="ECO:0007669"/>
    <property type="project" value="TreeGrafter"/>
</dbReference>
<proteinExistence type="inferred from homology"/>
<evidence type="ECO:0000256" key="8">
    <source>
        <dbReference type="ARBA" id="ARBA00022741"/>
    </source>
</evidence>
<dbReference type="GO" id="GO:0005768">
    <property type="term" value="C:endosome"/>
    <property type="evidence" value="ECO:0007669"/>
    <property type="project" value="TreeGrafter"/>
</dbReference>
<feature type="region of interest" description="Disordered" evidence="20">
    <location>
        <begin position="1"/>
        <end position="38"/>
    </location>
</feature>
<protein>
    <recommendedName>
        <fullName evidence="19">Phospholipid-transporting ATPase</fullName>
        <ecNumber evidence="19">7.6.2.1</ecNumber>
    </recommendedName>
</protein>
<feature type="transmembrane region" description="Helical" evidence="19">
    <location>
        <begin position="519"/>
        <end position="538"/>
    </location>
</feature>
<evidence type="ECO:0000259" key="22">
    <source>
        <dbReference type="Pfam" id="PF16209"/>
    </source>
</evidence>
<feature type="region of interest" description="Disordered" evidence="20">
    <location>
        <begin position="103"/>
        <end position="133"/>
    </location>
</feature>